<accession>A0A8T0IU80</accession>
<sequence>MEPWQGGGAPWCIGSVFPAPQVLAGADAGPLGPLLFDGVGLPQRLLSTGSPLPLFESSVPSVSEQKEEFLSFSGDAYVPEDLLEEHLQEDILLRKGLSAYGSQILGNRLQLVECRDGDYALFFPTGSNADRIGGALCSRDTVKKWHVSTNAPSRHSEQPLWNSSISLRQPIFQGLEVDFTLPMTASFGKYVSHVAWNQHIQGEAAVVLETGEILLFDLQRGWSANSLNAKASYNIPQSLNSTTSFSVSTRRISRPRSKIAMHKKKIKPPPVSNPFEWWQCEYAWHPKTLLVAGSREVSLMDFRVKHGVVADQSGCSSSSTEPLAQNFNASVVARIPGVGRTAGYLNRAGVSDVIQSFARADHDGSYEFCVSTKKNLLLFDTRQPRSPLLQWLHGMEAEPPSLLAMCPIPSPSEESSVTPSCKGKVILAASFHSGNIQAFSYGPHPAPSLPPPNGLMSTLKLSHLDDRIYAWGLPSKVVVPRANPNNWATILDSSMNIFQQENNRPASSRRAWDHLAGLVVLPRDFGKVHRLETEDDLHDRRGFSLMQLTGEGNVLAQHFQAAGRLRSVGSRVSPMKNSNADPTGIKSRSKRCNVTKLACFLNYIRNGSGLPASNDSGPSKNDHEPDDVTMESGLDSEDQHALVPWGLSKGGSLSQLVSKTGNSGLKGDGFLIELHQDSNREKVMALVAEALQQLSVPLSIYEIAHLVLRRYLPADLEKLAAGMPADGQPHYLRKYLSMLLTSHVPEGSLIEYKSQEGSLGSSMEALTVPLPVLLDNFSSEDRNKKSVNQQTDSEMEETHLSVITQSSSSTPLSILQDGCDHVRRALHSLKTELRSRELVPDLSLADSVEAWNDIHTGSGGFDVSHLVQYQTSDRESVLPRIHGKPIRGQPLNMALSMDIDQHNSEPSIFGGNLSEAGGGQTSVLDKQAIGTFFGTYVDGYDSLSTQQVLEDSHLCPIQLPFIASSETCETANSTSLSSLRDQFKQWQHTFVPYRKFCRNNLPSQ</sequence>
<dbReference type="GO" id="GO:0001164">
    <property type="term" value="F:RNA polymerase I core promoter sequence-specific DNA binding"/>
    <property type="evidence" value="ECO:0007669"/>
    <property type="project" value="TreeGrafter"/>
</dbReference>
<protein>
    <submittedName>
        <fullName evidence="2">Uncharacterized protein</fullName>
    </submittedName>
</protein>
<keyword evidence="3" id="KW-1185">Reference proteome</keyword>
<reference evidence="2" key="1">
    <citation type="submission" date="2020-06" db="EMBL/GenBank/DDBJ databases">
        <title>WGS assembly of Ceratodon purpureus strain R40.</title>
        <authorList>
            <person name="Carey S.B."/>
            <person name="Jenkins J."/>
            <person name="Shu S."/>
            <person name="Lovell J.T."/>
            <person name="Sreedasyam A."/>
            <person name="Maumus F."/>
            <person name="Tiley G.P."/>
            <person name="Fernandez-Pozo N."/>
            <person name="Barry K."/>
            <person name="Chen C."/>
            <person name="Wang M."/>
            <person name="Lipzen A."/>
            <person name="Daum C."/>
            <person name="Saski C.A."/>
            <person name="Payton A.C."/>
            <person name="Mcbreen J.C."/>
            <person name="Conrad R.E."/>
            <person name="Kollar L.M."/>
            <person name="Olsson S."/>
            <person name="Huttunen S."/>
            <person name="Landis J.B."/>
            <person name="Wickett N.J."/>
            <person name="Johnson M.G."/>
            <person name="Rensing S.A."/>
            <person name="Grimwood J."/>
            <person name="Schmutz J."/>
            <person name="Mcdaniel S.F."/>
        </authorList>
    </citation>
    <scope>NUCLEOTIDE SEQUENCE</scope>
    <source>
        <strain evidence="2">R40</strain>
    </source>
</reference>
<dbReference type="PANTHER" id="PTHR15319">
    <property type="entry name" value="TATA BOX-BINDING PROTEIN ASSOCIATED FACTOR RNA POLYMERASE I SUBUNIT C"/>
    <property type="match status" value="1"/>
</dbReference>
<name>A0A8T0IU80_CERPU</name>
<dbReference type="AlphaFoldDB" id="A0A8T0IU80"/>
<evidence type="ECO:0000313" key="3">
    <source>
        <dbReference type="Proteomes" id="UP000822688"/>
    </source>
</evidence>
<proteinExistence type="predicted"/>
<dbReference type="InterPro" id="IPR038801">
    <property type="entry name" value="TAF1C"/>
</dbReference>
<dbReference type="SUPFAM" id="SSF101908">
    <property type="entry name" value="Putative isomerase YbhE"/>
    <property type="match status" value="1"/>
</dbReference>
<dbReference type="GO" id="GO:0001650">
    <property type="term" value="C:fibrillar center"/>
    <property type="evidence" value="ECO:0007669"/>
    <property type="project" value="TreeGrafter"/>
</dbReference>
<evidence type="ECO:0000256" key="1">
    <source>
        <dbReference type="SAM" id="MobiDB-lite"/>
    </source>
</evidence>
<gene>
    <name evidence="2" type="ORF">KC19_2G049800</name>
</gene>
<comment type="caution">
    <text evidence="2">The sequence shown here is derived from an EMBL/GenBank/DDBJ whole genome shotgun (WGS) entry which is preliminary data.</text>
</comment>
<dbReference type="Proteomes" id="UP000822688">
    <property type="component" value="Chromosome 2"/>
</dbReference>
<dbReference type="PANTHER" id="PTHR15319:SF1">
    <property type="entry name" value="TATA BOX-BINDING PROTEIN-ASSOCIATED FACTOR RNA POLYMERASE I SUBUNIT C"/>
    <property type="match status" value="1"/>
</dbReference>
<organism evidence="2 3">
    <name type="scientific">Ceratodon purpureus</name>
    <name type="common">Fire moss</name>
    <name type="synonym">Dicranum purpureum</name>
    <dbReference type="NCBI Taxonomy" id="3225"/>
    <lineage>
        <taxon>Eukaryota</taxon>
        <taxon>Viridiplantae</taxon>
        <taxon>Streptophyta</taxon>
        <taxon>Embryophyta</taxon>
        <taxon>Bryophyta</taxon>
        <taxon>Bryophytina</taxon>
        <taxon>Bryopsida</taxon>
        <taxon>Dicranidae</taxon>
        <taxon>Pseudoditrichales</taxon>
        <taxon>Ditrichaceae</taxon>
        <taxon>Ceratodon</taxon>
    </lineage>
</organism>
<evidence type="ECO:0000313" key="2">
    <source>
        <dbReference type="EMBL" id="KAG0585923.1"/>
    </source>
</evidence>
<dbReference type="EMBL" id="CM026422">
    <property type="protein sequence ID" value="KAG0585923.1"/>
    <property type="molecule type" value="Genomic_DNA"/>
</dbReference>
<feature type="region of interest" description="Disordered" evidence="1">
    <location>
        <begin position="610"/>
        <end position="633"/>
    </location>
</feature>